<protein>
    <submittedName>
        <fullName evidence="2">Uncharacterized protein</fullName>
    </submittedName>
</protein>
<proteinExistence type="predicted"/>
<feature type="compositionally biased region" description="Basic and acidic residues" evidence="1">
    <location>
        <begin position="39"/>
        <end position="51"/>
    </location>
</feature>
<evidence type="ECO:0000256" key="1">
    <source>
        <dbReference type="SAM" id="MobiDB-lite"/>
    </source>
</evidence>
<feature type="compositionally biased region" description="Basic and acidic residues" evidence="1">
    <location>
        <begin position="1"/>
        <end position="16"/>
    </location>
</feature>
<evidence type="ECO:0000313" key="3">
    <source>
        <dbReference type="Proteomes" id="UP000321234"/>
    </source>
</evidence>
<dbReference type="Proteomes" id="UP000321234">
    <property type="component" value="Unassembled WGS sequence"/>
</dbReference>
<feature type="region of interest" description="Disordered" evidence="1">
    <location>
        <begin position="1"/>
        <end position="51"/>
    </location>
</feature>
<organism evidence="2 3">
    <name type="scientific">Quadrisphaera setariae</name>
    <dbReference type="NCBI Taxonomy" id="2593304"/>
    <lineage>
        <taxon>Bacteria</taxon>
        <taxon>Bacillati</taxon>
        <taxon>Actinomycetota</taxon>
        <taxon>Actinomycetes</taxon>
        <taxon>Kineosporiales</taxon>
        <taxon>Kineosporiaceae</taxon>
        <taxon>Quadrisphaera</taxon>
    </lineage>
</organism>
<dbReference type="RefSeq" id="WP_147927116.1">
    <property type="nucleotide sequence ID" value="NZ_VKAC01000008.1"/>
</dbReference>
<sequence length="63" mass="6850">MSDEQARDATGDDGARARTARYGALPQSPDPSTWTTDQPVEHGPDPSPDRFEELRRNLLLGGA</sequence>
<dbReference type="EMBL" id="VKAC01000008">
    <property type="protein sequence ID" value="TXR55540.1"/>
    <property type="molecule type" value="Genomic_DNA"/>
</dbReference>
<dbReference type="OrthoDB" id="9958089at2"/>
<dbReference type="AlphaFoldDB" id="A0A5C8ZFG1"/>
<keyword evidence="3" id="KW-1185">Reference proteome</keyword>
<evidence type="ECO:0000313" key="2">
    <source>
        <dbReference type="EMBL" id="TXR55540.1"/>
    </source>
</evidence>
<reference evidence="2 3" key="1">
    <citation type="submission" date="2019-07" db="EMBL/GenBank/DDBJ databases">
        <title>Quadrisphaera sp. strain DD2A genome sequencing and assembly.</title>
        <authorList>
            <person name="Kim I."/>
        </authorList>
    </citation>
    <scope>NUCLEOTIDE SEQUENCE [LARGE SCALE GENOMIC DNA]</scope>
    <source>
        <strain evidence="2 3">DD2A</strain>
    </source>
</reference>
<accession>A0A5C8ZFG1</accession>
<gene>
    <name evidence="2" type="ORF">FMM08_14690</name>
</gene>
<name>A0A5C8ZFG1_9ACTN</name>
<comment type="caution">
    <text evidence="2">The sequence shown here is derived from an EMBL/GenBank/DDBJ whole genome shotgun (WGS) entry which is preliminary data.</text>
</comment>